<evidence type="ECO:0000313" key="1">
    <source>
        <dbReference type="EMBL" id="CAL1546338.1"/>
    </source>
</evidence>
<accession>A0AAV2IJH8</accession>
<protein>
    <submittedName>
        <fullName evidence="1">Uncharacterized protein</fullName>
    </submittedName>
</protein>
<dbReference type="EMBL" id="CAXITT010000800">
    <property type="protein sequence ID" value="CAL1546338.1"/>
    <property type="molecule type" value="Genomic_DNA"/>
</dbReference>
<name>A0AAV2IJH8_LYMST</name>
<dbReference type="PANTHER" id="PTHR16798:SF0">
    <property type="entry name" value="FANCONI ANEMIA GROUP C PROTEIN"/>
    <property type="match status" value="1"/>
</dbReference>
<dbReference type="GO" id="GO:0043240">
    <property type="term" value="C:Fanconi anaemia nuclear complex"/>
    <property type="evidence" value="ECO:0007669"/>
    <property type="project" value="InterPro"/>
</dbReference>
<dbReference type="Proteomes" id="UP001497497">
    <property type="component" value="Unassembled WGS sequence"/>
</dbReference>
<reference evidence="1 2" key="1">
    <citation type="submission" date="2024-04" db="EMBL/GenBank/DDBJ databases">
        <authorList>
            <consortium name="Genoscope - CEA"/>
            <person name="William W."/>
        </authorList>
    </citation>
    <scope>NUCLEOTIDE SEQUENCE [LARGE SCALE GENOMIC DNA]</scope>
</reference>
<dbReference type="InterPro" id="IPR000686">
    <property type="entry name" value="FANCC"/>
</dbReference>
<keyword evidence="2" id="KW-1185">Reference proteome</keyword>
<dbReference type="AlphaFoldDB" id="A0AAV2IJH8"/>
<organism evidence="1 2">
    <name type="scientific">Lymnaea stagnalis</name>
    <name type="common">Great pond snail</name>
    <name type="synonym">Helix stagnalis</name>
    <dbReference type="NCBI Taxonomy" id="6523"/>
    <lineage>
        <taxon>Eukaryota</taxon>
        <taxon>Metazoa</taxon>
        <taxon>Spiralia</taxon>
        <taxon>Lophotrochozoa</taxon>
        <taxon>Mollusca</taxon>
        <taxon>Gastropoda</taxon>
        <taxon>Heterobranchia</taxon>
        <taxon>Euthyneura</taxon>
        <taxon>Panpulmonata</taxon>
        <taxon>Hygrophila</taxon>
        <taxon>Lymnaeoidea</taxon>
        <taxon>Lymnaeidae</taxon>
        <taxon>Lymnaea</taxon>
    </lineage>
</organism>
<dbReference type="Pfam" id="PF02106">
    <property type="entry name" value="Fanconi_C"/>
    <property type="match status" value="1"/>
</dbReference>
<comment type="caution">
    <text evidence="1">The sequence shown here is derived from an EMBL/GenBank/DDBJ whole genome shotgun (WGS) entry which is preliminary data.</text>
</comment>
<proteinExistence type="predicted"/>
<dbReference type="GO" id="GO:0034599">
    <property type="term" value="P:cellular response to oxidative stress"/>
    <property type="evidence" value="ECO:0007669"/>
    <property type="project" value="TreeGrafter"/>
</dbReference>
<dbReference type="GO" id="GO:0006289">
    <property type="term" value="P:nucleotide-excision repair"/>
    <property type="evidence" value="ECO:0007669"/>
    <property type="project" value="TreeGrafter"/>
</dbReference>
<dbReference type="GO" id="GO:0036297">
    <property type="term" value="P:interstrand cross-link repair"/>
    <property type="evidence" value="ECO:0007669"/>
    <property type="project" value="InterPro"/>
</dbReference>
<dbReference type="PANTHER" id="PTHR16798">
    <property type="entry name" value="FANCONI ANEMIA GROUP C PROTEIN FANCC"/>
    <property type="match status" value="1"/>
</dbReference>
<sequence>MDLSLNDLPLRRLCFSQASLREGIKRQIIAEVASDLSNLSTPSGKKDLVKLANNLVPFLNDPTFSSIWVALFDRLSSFAIDEEITSVFNSANQKQAELFEEKNNKTIPVSVLHRLWLAHLPCLEFTILTIIKHISTSKYCFPARIRDVLNKSFIAEVSSREPLIYQTVYRMISSISLQSDYPDILVDLLAMFCRASRQRAVGTPYQDQVHILRRPGKSAVFKSLLSTTPQSSSQPSVCHCLYELQKEWTKLMEHPEVLDDRHVQNTPPHNATVSEKCDFHDDLIDLTIEYREWVSAALDNVLICEQKYIKSCLWLILLHNKVKFNAPPYIEMEQTLLKYVYNLRSLIQVHCISMEQQKVIIAPVKTNQLSGCSHNVHDEFLGVVTVQIFVMFLFHSTSGFSAGWQICLSVRQLEMVTKYLIYHYQNLEVNPNLWKDTKRKAFRVFLNDLISRLNSEETVISAHFKSPQDEMYKILATL</sequence>
<gene>
    <name evidence="1" type="ORF">GSLYS_00019715001</name>
</gene>
<evidence type="ECO:0000313" key="2">
    <source>
        <dbReference type="Proteomes" id="UP001497497"/>
    </source>
</evidence>